<evidence type="ECO:0000313" key="3">
    <source>
        <dbReference type="Proteomes" id="UP001183176"/>
    </source>
</evidence>
<name>A0ABU2JER7_9ACTN</name>
<keyword evidence="3" id="KW-1185">Reference proteome</keyword>
<comment type="caution">
    <text evidence="2">The sequence shown here is derived from an EMBL/GenBank/DDBJ whole genome shotgun (WGS) entry which is preliminary data.</text>
</comment>
<evidence type="ECO:0000259" key="1">
    <source>
        <dbReference type="Pfam" id="PF08388"/>
    </source>
</evidence>
<dbReference type="Pfam" id="PF08388">
    <property type="entry name" value="GIIM"/>
    <property type="match status" value="1"/>
</dbReference>
<dbReference type="InterPro" id="IPR051083">
    <property type="entry name" value="GrpII_Intron_Splice-Mob/Def"/>
</dbReference>
<accession>A0ABU2JER7</accession>
<dbReference type="RefSeq" id="WP_311424635.1">
    <property type="nucleotide sequence ID" value="NZ_JAVREH010000040.1"/>
</dbReference>
<proteinExistence type="predicted"/>
<feature type="domain" description="Group II intron maturase-specific" evidence="1">
    <location>
        <begin position="76"/>
        <end position="143"/>
    </location>
</feature>
<gene>
    <name evidence="2" type="ORF">RM423_19075</name>
</gene>
<reference evidence="3" key="1">
    <citation type="submission" date="2023-07" db="EMBL/GenBank/DDBJ databases">
        <title>30 novel species of actinomycetes from the DSMZ collection.</title>
        <authorList>
            <person name="Nouioui I."/>
        </authorList>
    </citation>
    <scope>NUCLEOTIDE SEQUENCE [LARGE SCALE GENOMIC DNA]</scope>
    <source>
        <strain evidence="3">DSM 44399</strain>
    </source>
</reference>
<evidence type="ECO:0000313" key="2">
    <source>
        <dbReference type="EMBL" id="MDT0263489.1"/>
    </source>
</evidence>
<protein>
    <submittedName>
        <fullName evidence="2">Group II intron maturase-specific domain-containing protein</fullName>
    </submittedName>
</protein>
<sequence length="188" mass="21967">MLVHGSRSDAEVLREDVAQVLAPMGLRLSAVKTRVSHIDEGLDFLGFRIQRRRKPGTAKRVVYTYPSKKALAGIIGRVRALTRRTAHPSLAALLRQLNPVLRGWCTYFRHGVSKATFGYLDEYAWRRVLRWIKRRYRKTKWAVLFRRFYVNWRPTEDDIVLFQPQSVTVSRYRYRASNIATPWATTTT</sequence>
<organism evidence="2 3">
    <name type="scientific">Jatrophihabitans lederbergiae</name>
    <dbReference type="NCBI Taxonomy" id="3075547"/>
    <lineage>
        <taxon>Bacteria</taxon>
        <taxon>Bacillati</taxon>
        <taxon>Actinomycetota</taxon>
        <taxon>Actinomycetes</taxon>
        <taxon>Jatrophihabitantales</taxon>
        <taxon>Jatrophihabitantaceae</taxon>
        <taxon>Jatrophihabitans</taxon>
    </lineage>
</organism>
<dbReference type="Proteomes" id="UP001183176">
    <property type="component" value="Unassembled WGS sequence"/>
</dbReference>
<dbReference type="EMBL" id="JAVREH010000040">
    <property type="protein sequence ID" value="MDT0263489.1"/>
    <property type="molecule type" value="Genomic_DNA"/>
</dbReference>
<dbReference type="InterPro" id="IPR013597">
    <property type="entry name" value="Mat_intron_G2"/>
</dbReference>
<dbReference type="PANTHER" id="PTHR34047:SF8">
    <property type="entry name" value="PROTEIN YKFC"/>
    <property type="match status" value="1"/>
</dbReference>
<dbReference type="PANTHER" id="PTHR34047">
    <property type="entry name" value="NUCLEAR INTRON MATURASE 1, MITOCHONDRIAL-RELATED"/>
    <property type="match status" value="1"/>
</dbReference>